<reference evidence="2 3" key="1">
    <citation type="submission" date="2018-10" db="EMBL/GenBank/DDBJ databases">
        <authorList>
            <person name="Perry B.J."/>
            <person name="Sullivan J.T."/>
            <person name="Murphy R.J.T."/>
            <person name="Ramsay J.P."/>
            <person name="Ronson C.W."/>
        </authorList>
    </citation>
    <scope>NUCLEOTIDE SEQUENCE [LARGE SCALE GENOMIC DNA]</scope>
    <source>
        <strain evidence="2 3">R88b</strain>
    </source>
</reference>
<dbReference type="InterPro" id="IPR059166">
    <property type="entry name" value="PLD-like_cat"/>
</dbReference>
<protein>
    <recommendedName>
        <fullName evidence="4">Phospholipase D-like domain-containing protein</fullName>
    </recommendedName>
</protein>
<evidence type="ECO:0000256" key="1">
    <source>
        <dbReference type="SAM" id="MobiDB-lite"/>
    </source>
</evidence>
<dbReference type="AlphaFoldDB" id="A0A6M7X0W4"/>
<dbReference type="CDD" id="cd09176">
    <property type="entry name" value="PLDc_unchar6"/>
    <property type="match status" value="1"/>
</dbReference>
<feature type="region of interest" description="Disordered" evidence="1">
    <location>
        <begin position="523"/>
        <end position="559"/>
    </location>
</feature>
<sequence length="825" mass="88983">MGEVNVLQRLVDASKRATTAVVLTHNIDFMFAQAILVNQLRKSGAPRLTVFADAGCAAASFNRQSVIADRVGRSYRVVPIDLGVGRRFHPKAIFLAGEEGTRLAIGSGNLGHGGWSSNREIWTYFNFPGEGGPAIAAFRDYLEKVCGMAGASDAVRATVLDPFRSEAWAADLPEPDRLVELPADTPLMDRMLSQFQEPPASFDMMAPYFDPEGAAVNELAARLGVPMRVLIQHGKEGLSSKAGAKLPSSARIVGIAPGAGERQTIHAKLYAARYTDHVVILAGSANCSRAALLRSDNGNAELMAISHLSNAEYEELLSGIQISDSPPDLPETAPNADWDEIENPPVRVLSASFDAGSLVVRCAFAGGDTPSDIRVVLHTGSLIAVADETGSFRVSVPGPGTRLWVEIDTPAGAVRSAPMWIDHEAELRVGRPEFDVQTRLAGNEGTISSEGLIDIFTLVVEHYKSPVPWAGTRGAKGASAIDYNLEDVFSTGFGRRSYAPVSGGGYLTTDEWSLMNDYFRLGGVGPRNGDPSDNSTDNPDGNPPEPKEPRAPAKPLEPTQVEKLARLIDRAVSSMSSMAFLESRPPPRLAADIRTVALLLGIARRREGMDKARVDSASARLFHALFFGNGSRPLLDLYVEAHPEAPALMQSSDLTAAMTLWIADLINKPEAGTWFNFAATRLAAAHPWLTLGDDEAMDSLERLSVHIAGLVEALPDFWLSWVQGGAAIRALMKNLTDPDQLLATVTRPRIYSGEIVWIGNQFAVAETDFDRKSNAGFFLLGEARHARYQGSRAVPILDVIDAVELPEAVKHTIKQILTPASLSFR</sequence>
<dbReference type="Proteomes" id="UP000503017">
    <property type="component" value="Chromosome"/>
</dbReference>
<gene>
    <name evidence="2" type="ORF">EB235_32650</name>
</gene>
<evidence type="ECO:0008006" key="4">
    <source>
        <dbReference type="Google" id="ProtNLM"/>
    </source>
</evidence>
<dbReference type="Gene3D" id="3.30.870.10">
    <property type="entry name" value="Endonuclease Chain A"/>
    <property type="match status" value="2"/>
</dbReference>
<name>A0A6M7X0W4_RHILI</name>
<accession>A0A6M7X0W4</accession>
<evidence type="ECO:0000313" key="2">
    <source>
        <dbReference type="EMBL" id="QKD05648.1"/>
    </source>
</evidence>
<dbReference type="RefSeq" id="WP_027033395.1">
    <property type="nucleotide sequence ID" value="NZ_CP033367.1"/>
</dbReference>
<evidence type="ECO:0000313" key="3">
    <source>
        <dbReference type="Proteomes" id="UP000503017"/>
    </source>
</evidence>
<dbReference type="GeneID" id="66686129"/>
<organism evidence="2 3">
    <name type="scientific">Mesorhizobium loti R88b</name>
    <dbReference type="NCBI Taxonomy" id="935548"/>
    <lineage>
        <taxon>Bacteria</taxon>
        <taxon>Pseudomonadati</taxon>
        <taxon>Pseudomonadota</taxon>
        <taxon>Alphaproteobacteria</taxon>
        <taxon>Hyphomicrobiales</taxon>
        <taxon>Phyllobacteriaceae</taxon>
        <taxon>Mesorhizobium</taxon>
    </lineage>
</organism>
<dbReference type="EMBL" id="CP033367">
    <property type="protein sequence ID" value="QKD05648.1"/>
    <property type="molecule type" value="Genomic_DNA"/>
</dbReference>
<proteinExistence type="predicted"/>